<gene>
    <name evidence="1" type="ORF">Q5H91_03570</name>
</gene>
<dbReference type="Proteomes" id="UP001230685">
    <property type="component" value="Unassembled WGS sequence"/>
</dbReference>
<dbReference type="EMBL" id="JAUUDS010000001">
    <property type="protein sequence ID" value="MDP1026279.1"/>
    <property type="molecule type" value="Genomic_DNA"/>
</dbReference>
<organism evidence="1 2">
    <name type="scientific">Sphingomonas aurea</name>
    <dbReference type="NCBI Taxonomy" id="3063994"/>
    <lineage>
        <taxon>Bacteria</taxon>
        <taxon>Pseudomonadati</taxon>
        <taxon>Pseudomonadota</taxon>
        <taxon>Alphaproteobacteria</taxon>
        <taxon>Sphingomonadales</taxon>
        <taxon>Sphingomonadaceae</taxon>
        <taxon>Sphingomonas</taxon>
    </lineage>
</organism>
<comment type="caution">
    <text evidence="1">The sequence shown here is derived from an EMBL/GenBank/DDBJ whole genome shotgun (WGS) entry which is preliminary data.</text>
</comment>
<reference evidence="1 2" key="1">
    <citation type="submission" date="2023-07" db="EMBL/GenBank/DDBJ databases">
        <authorList>
            <person name="Kim M.K."/>
        </authorList>
    </citation>
    <scope>NUCLEOTIDE SEQUENCE [LARGE SCALE GENOMIC DNA]</scope>
    <source>
        <strain evidence="1 2">KR1UV-12</strain>
    </source>
</reference>
<evidence type="ECO:0000313" key="1">
    <source>
        <dbReference type="EMBL" id="MDP1026279.1"/>
    </source>
</evidence>
<sequence>MTVEALHCVPGSLLGRAASGDVTAFGELAGIWASNTAAGKVNYAEGIVATGFWQRLASATGDGNALLELAEVLLAHGTFAARHDREARAIWLGAEAIRRLEQSADVGVEAAVARLVQVGPLLRPESLLVANQWREDPIASELSDFDRVFRDAAGGSVAAVSEIYQNALADVEQENIGVLEGLVLLEATARLGAASGDLDSACRLGKVLIRRASFDRSCGVDDPACTREGECLSILTSLAAADSDEAVSLLAQAVEEFLPRASILSAIADGRILASLPPKGNC</sequence>
<keyword evidence="2" id="KW-1185">Reference proteome</keyword>
<proteinExistence type="predicted"/>
<accession>A0ABT9EH36</accession>
<protein>
    <submittedName>
        <fullName evidence="1">Uncharacterized protein</fullName>
    </submittedName>
</protein>
<name>A0ABT9EH36_9SPHN</name>
<dbReference type="RefSeq" id="WP_305171834.1">
    <property type="nucleotide sequence ID" value="NZ_JAUUDS010000001.1"/>
</dbReference>
<evidence type="ECO:0000313" key="2">
    <source>
        <dbReference type="Proteomes" id="UP001230685"/>
    </source>
</evidence>